<evidence type="ECO:0000313" key="17">
    <source>
        <dbReference type="EMBL" id="MBB5638227.1"/>
    </source>
</evidence>
<dbReference type="Gene3D" id="2.170.130.10">
    <property type="entry name" value="TonB-dependent receptor, plug domain"/>
    <property type="match status" value="1"/>
</dbReference>
<evidence type="ECO:0000256" key="8">
    <source>
        <dbReference type="ARBA" id="ARBA00023065"/>
    </source>
</evidence>
<gene>
    <name evidence="17" type="ORF">HDE68_004153</name>
</gene>
<feature type="domain" description="TonB-dependent receptor plug" evidence="16">
    <location>
        <begin position="123"/>
        <end position="230"/>
    </location>
</feature>
<evidence type="ECO:0000256" key="6">
    <source>
        <dbReference type="ARBA" id="ARBA00022729"/>
    </source>
</evidence>
<dbReference type="Gene3D" id="2.40.170.20">
    <property type="entry name" value="TonB-dependent receptor, beta-barrel domain"/>
    <property type="match status" value="1"/>
</dbReference>
<dbReference type="InterPro" id="IPR036942">
    <property type="entry name" value="Beta-barrel_TonB_sf"/>
</dbReference>
<evidence type="ECO:0000256" key="2">
    <source>
        <dbReference type="ARBA" id="ARBA00022448"/>
    </source>
</evidence>
<keyword evidence="5 12" id="KW-0812">Transmembrane</keyword>
<keyword evidence="7" id="KW-0408">Iron</keyword>
<dbReference type="InterPro" id="IPR012910">
    <property type="entry name" value="Plug_dom"/>
</dbReference>
<feature type="domain" description="TonB-dependent receptor-like beta-barrel" evidence="15">
    <location>
        <begin position="412"/>
        <end position="987"/>
    </location>
</feature>
<evidence type="ECO:0000259" key="15">
    <source>
        <dbReference type="Pfam" id="PF00593"/>
    </source>
</evidence>
<keyword evidence="8" id="KW-0406">Ion transport</keyword>
<evidence type="ECO:0000256" key="1">
    <source>
        <dbReference type="ARBA" id="ARBA00004571"/>
    </source>
</evidence>
<evidence type="ECO:0000256" key="10">
    <source>
        <dbReference type="ARBA" id="ARBA00023136"/>
    </source>
</evidence>
<dbReference type="AlphaFoldDB" id="A0A7W9E0C2"/>
<dbReference type="Pfam" id="PF13715">
    <property type="entry name" value="CarbopepD_reg_2"/>
    <property type="match status" value="1"/>
</dbReference>
<dbReference type="Gene3D" id="2.60.40.1120">
    <property type="entry name" value="Carboxypeptidase-like, regulatory domain"/>
    <property type="match status" value="1"/>
</dbReference>
<evidence type="ECO:0000256" key="12">
    <source>
        <dbReference type="PROSITE-ProRule" id="PRU01360"/>
    </source>
</evidence>
<keyword evidence="10 12" id="KW-0472">Membrane</keyword>
<evidence type="ECO:0000256" key="4">
    <source>
        <dbReference type="ARBA" id="ARBA00022496"/>
    </source>
</evidence>
<comment type="subcellular location">
    <subcellularLocation>
        <location evidence="1 12">Cell outer membrane</location>
        <topology evidence="1 12">Multi-pass membrane protein</topology>
    </subcellularLocation>
</comment>
<dbReference type="SUPFAM" id="SSF49464">
    <property type="entry name" value="Carboxypeptidase regulatory domain-like"/>
    <property type="match status" value="1"/>
</dbReference>
<dbReference type="InterPro" id="IPR008969">
    <property type="entry name" value="CarboxyPept-like_regulatory"/>
</dbReference>
<dbReference type="InterPro" id="IPR037066">
    <property type="entry name" value="Plug_dom_sf"/>
</dbReference>
<dbReference type="InterPro" id="IPR000531">
    <property type="entry name" value="Beta-barrel_TonB"/>
</dbReference>
<evidence type="ECO:0000256" key="7">
    <source>
        <dbReference type="ARBA" id="ARBA00023004"/>
    </source>
</evidence>
<proteinExistence type="inferred from homology"/>
<dbReference type="InterPro" id="IPR023996">
    <property type="entry name" value="TonB-dep_OMP_SusC/RagA"/>
</dbReference>
<keyword evidence="11 12" id="KW-0998">Cell outer membrane</keyword>
<sequence>MKKTLLKFFIFLFVLTISTIAEAQQEKTITGTITSNEDGLPLPGVSVKLKNTNTGAVTGANGKFSFTIKNSGPEDVLVITFIGFKHYEHKLNGKTKVDVALTPDNNDLNEVVVSAGGILRKPKEQGYTATRITSDELTKGKAPTVAGGLVGKIAGLQANAISSGVNPNYRLVLRGNRSLTGDNTALVVVDNVVVPSSILDNLNPEDIEEISVLNGSAGATLYGSEASNGVLLVTTKKGKDGKPTIRFSNTTTLEKISFFPKLQTRFGAGSTADSQIFSPTENQQFGPAFDGSLRPLGFPLANGEQQQILYSPRSDRNDFWDTGISNQSDFSVSSGDDKSTTYVAGQYLNGKGTTPGDKYTRASVRFTGTRKILPSLNVDYSANYIENNYDITSTTAGVYADLINVPANIPILDYKDWKDGKYSSLDGFYSPFFGSPYWDAANNRLKSKNSYLTGKLEVKWTPLQWLNFTFRSGLSNRYYTQKTSVAAAIYSDYSQTLGKTNSAGSVADLANQTARFSNDFLVNIKKDIKDFSLNLILGASSVNKTAKNVGVSANGLIIPGLYNVGNRSGVADATESNAKSKLYGLWADATLGYKDYLYLHLSGRNDWTSLLSPENRSFFYPAADLSFVVTDAFPALKENKVINYLKVRGAVSKTGLINIDPYSLDPVFNSVTGYNSGTFFTQDGTLASKDLKPEKTSGYELGTDFRLLDNRVEASLTYYYTSTKGQAIYAGIPVSTGFSSYLINTGEVTNKGLETSLHITPVKTVDWKLVVGGNFTANKNLLKSLHPTLKTISINGSNVIYAVEGQQINSIIVTDYLRDDQGRVIVDANTGYPSKAPQSQNLGNTSPKYRLGLDMQVSWKSFTLSTLFEYRGGFKVASISQGNNFDFAGSSARSAYYNRERFVFPNSSYLDAATGKYVANNSVTISDGGTGFWTSGAPNRSIYSNYVYSGNYWKWRELSLAYNLPKSLLANIKAVKAVTVSVQGRNLLLWVPKSNEYTDPDYSANDNNAVGVSTLGQTPPTRYFGATLSVTL</sequence>
<evidence type="ECO:0000313" key="18">
    <source>
        <dbReference type="Proteomes" id="UP000537204"/>
    </source>
</evidence>
<comment type="similarity">
    <text evidence="12 13">Belongs to the TonB-dependent receptor family.</text>
</comment>
<feature type="signal peptide" evidence="14">
    <location>
        <begin position="1"/>
        <end position="23"/>
    </location>
</feature>
<keyword evidence="3 12" id="KW-1134">Transmembrane beta strand</keyword>
<organism evidence="17 18">
    <name type="scientific">Pedobacter cryoconitis</name>
    <dbReference type="NCBI Taxonomy" id="188932"/>
    <lineage>
        <taxon>Bacteria</taxon>
        <taxon>Pseudomonadati</taxon>
        <taxon>Bacteroidota</taxon>
        <taxon>Sphingobacteriia</taxon>
        <taxon>Sphingobacteriales</taxon>
        <taxon>Sphingobacteriaceae</taxon>
        <taxon>Pedobacter</taxon>
    </lineage>
</organism>
<dbReference type="InterPro" id="IPR039426">
    <property type="entry name" value="TonB-dep_rcpt-like"/>
</dbReference>
<dbReference type="PROSITE" id="PS52016">
    <property type="entry name" value="TONB_DEPENDENT_REC_3"/>
    <property type="match status" value="1"/>
</dbReference>
<dbReference type="Pfam" id="PF00593">
    <property type="entry name" value="TonB_dep_Rec_b-barrel"/>
    <property type="match status" value="1"/>
</dbReference>
<evidence type="ECO:0000256" key="9">
    <source>
        <dbReference type="ARBA" id="ARBA00023077"/>
    </source>
</evidence>
<dbReference type="SUPFAM" id="SSF56935">
    <property type="entry name" value="Porins"/>
    <property type="match status" value="1"/>
</dbReference>
<feature type="chain" id="PRO_5030624312" evidence="14">
    <location>
        <begin position="24"/>
        <end position="1032"/>
    </location>
</feature>
<keyword evidence="6 14" id="KW-0732">Signal</keyword>
<evidence type="ECO:0000256" key="5">
    <source>
        <dbReference type="ARBA" id="ARBA00022692"/>
    </source>
</evidence>
<dbReference type="PANTHER" id="PTHR32552">
    <property type="entry name" value="FERRICHROME IRON RECEPTOR-RELATED"/>
    <property type="match status" value="1"/>
</dbReference>
<comment type="caution">
    <text evidence="17">The sequence shown here is derived from an EMBL/GenBank/DDBJ whole genome shotgun (WGS) entry which is preliminary data.</text>
</comment>
<evidence type="ECO:0000256" key="11">
    <source>
        <dbReference type="ARBA" id="ARBA00023237"/>
    </source>
</evidence>
<dbReference type="GO" id="GO:0015344">
    <property type="term" value="F:siderophore uptake transmembrane transporter activity"/>
    <property type="evidence" value="ECO:0007669"/>
    <property type="project" value="TreeGrafter"/>
</dbReference>
<dbReference type="EMBL" id="JACHCE010000007">
    <property type="protein sequence ID" value="MBB5638227.1"/>
    <property type="molecule type" value="Genomic_DNA"/>
</dbReference>
<evidence type="ECO:0000256" key="13">
    <source>
        <dbReference type="RuleBase" id="RU003357"/>
    </source>
</evidence>
<protein>
    <submittedName>
        <fullName evidence="17">TonB-linked SusC/RagA family outer membrane protein</fullName>
    </submittedName>
</protein>
<reference evidence="17 18" key="1">
    <citation type="submission" date="2020-08" db="EMBL/GenBank/DDBJ databases">
        <title>Genomic Encyclopedia of Type Strains, Phase IV (KMG-V): Genome sequencing to study the core and pangenomes of soil and plant-associated prokaryotes.</title>
        <authorList>
            <person name="Whitman W."/>
        </authorList>
    </citation>
    <scope>NUCLEOTIDE SEQUENCE [LARGE SCALE GENOMIC DNA]</scope>
    <source>
        <strain evidence="17 18">S3M1</strain>
    </source>
</reference>
<keyword evidence="9 13" id="KW-0798">TonB box</keyword>
<evidence type="ECO:0000256" key="14">
    <source>
        <dbReference type="SAM" id="SignalP"/>
    </source>
</evidence>
<dbReference type="NCBIfam" id="TIGR04056">
    <property type="entry name" value="OMP_RagA_SusC"/>
    <property type="match status" value="1"/>
</dbReference>
<dbReference type="Proteomes" id="UP000537204">
    <property type="component" value="Unassembled WGS sequence"/>
</dbReference>
<evidence type="ECO:0000259" key="16">
    <source>
        <dbReference type="Pfam" id="PF07715"/>
    </source>
</evidence>
<dbReference type="RefSeq" id="WP_183884059.1">
    <property type="nucleotide sequence ID" value="NZ_JACHCE010000007.1"/>
</dbReference>
<dbReference type="PANTHER" id="PTHR32552:SF68">
    <property type="entry name" value="FERRICHROME OUTER MEMBRANE TRANSPORTER_PHAGE RECEPTOR"/>
    <property type="match status" value="1"/>
</dbReference>
<evidence type="ECO:0000256" key="3">
    <source>
        <dbReference type="ARBA" id="ARBA00022452"/>
    </source>
</evidence>
<accession>A0A7W9E0C2</accession>
<name>A0A7W9E0C2_9SPHI</name>
<keyword evidence="2 12" id="KW-0813">Transport</keyword>
<dbReference type="GO" id="GO:0009279">
    <property type="term" value="C:cell outer membrane"/>
    <property type="evidence" value="ECO:0007669"/>
    <property type="project" value="UniProtKB-SubCell"/>
</dbReference>
<keyword evidence="4" id="KW-0410">Iron transport</keyword>
<dbReference type="Pfam" id="PF07715">
    <property type="entry name" value="Plug"/>
    <property type="match status" value="1"/>
</dbReference>